<dbReference type="RefSeq" id="WP_171352575.1">
    <property type="nucleotide sequence ID" value="NZ_VTXP01000004.1"/>
</dbReference>
<dbReference type="Proteomes" id="UP000576645">
    <property type="component" value="Unassembled WGS sequence"/>
</dbReference>
<keyword evidence="1" id="KW-1133">Transmembrane helix</keyword>
<evidence type="ECO:0000256" key="1">
    <source>
        <dbReference type="SAM" id="Phobius"/>
    </source>
</evidence>
<evidence type="ECO:0000313" key="2">
    <source>
        <dbReference type="EMBL" id="NOJ23225.1"/>
    </source>
</evidence>
<organism evidence="2 3">
    <name type="scientific">Vibrio coralliilyticus</name>
    <dbReference type="NCBI Taxonomy" id="190893"/>
    <lineage>
        <taxon>Bacteria</taxon>
        <taxon>Pseudomonadati</taxon>
        <taxon>Pseudomonadota</taxon>
        <taxon>Gammaproteobacteria</taxon>
        <taxon>Vibrionales</taxon>
        <taxon>Vibrionaceae</taxon>
        <taxon>Vibrio</taxon>
    </lineage>
</organism>
<comment type="caution">
    <text evidence="2">The sequence shown here is derived from an EMBL/GenBank/DDBJ whole genome shotgun (WGS) entry which is preliminary data.</text>
</comment>
<dbReference type="EMBL" id="VTXP01000004">
    <property type="protein sequence ID" value="NOJ23225.1"/>
    <property type="molecule type" value="Genomic_DNA"/>
</dbReference>
<dbReference type="AlphaFoldDB" id="A0AAP6ZK69"/>
<evidence type="ECO:0000313" key="3">
    <source>
        <dbReference type="Proteomes" id="UP000576645"/>
    </source>
</evidence>
<accession>A0AAP6ZK69</accession>
<keyword evidence="1" id="KW-0472">Membrane</keyword>
<gene>
    <name evidence="2" type="ORF">F0238_10840</name>
</gene>
<name>A0AAP6ZK69_9VIBR</name>
<reference evidence="2 3" key="1">
    <citation type="submission" date="2019-09" db="EMBL/GenBank/DDBJ databases">
        <title>Draft genome sequencing and comparative genomics of hatchery-associated Vibrios.</title>
        <authorList>
            <person name="Kehlet-Delgado H."/>
            <person name="Mueller R.S."/>
        </authorList>
    </citation>
    <scope>NUCLEOTIDE SEQUENCE [LARGE SCALE GENOMIC DNA]</scope>
    <source>
        <strain evidence="2 3">09-121-3</strain>
    </source>
</reference>
<keyword evidence="1" id="KW-0812">Transmembrane</keyword>
<sequence>MLEIKEFMPFFQTLLGGFLTFLGVYFVQSKSDKRESNKLYRETVQQAFEALNRVETLYIDEAIVFYKAIRDSNIDKIKESEFGDQASECSDKVIALLELYFPFMEEFIDEFCEIEAELINYHNEVIDSFNEVDLESYNNESERLSDVMAEKISQMKYLLSDMMHQKTKF</sequence>
<proteinExistence type="predicted"/>
<protein>
    <submittedName>
        <fullName evidence="2">Uncharacterized protein</fullName>
    </submittedName>
</protein>
<feature type="transmembrane region" description="Helical" evidence="1">
    <location>
        <begin position="7"/>
        <end position="27"/>
    </location>
</feature>